<organism evidence="1 2">
    <name type="scientific">Streptomyces rubradiris</name>
    <name type="common">Streptomyces achromogenes subsp. rubradiris</name>
    <dbReference type="NCBI Taxonomy" id="285531"/>
    <lineage>
        <taxon>Bacteria</taxon>
        <taxon>Bacillati</taxon>
        <taxon>Actinomycetota</taxon>
        <taxon>Actinomycetes</taxon>
        <taxon>Kitasatosporales</taxon>
        <taxon>Streptomycetaceae</taxon>
        <taxon>Streptomyces</taxon>
    </lineage>
</organism>
<sequence>MLKKNLDGKLEKYLRSRDIISQDIGCDCYTNAPIGWQFDTDRMDPVFKETLEARIAELRKKHPGVDLRLRVVAPKN</sequence>
<comment type="caution">
    <text evidence="1">The sequence shown here is derived from an EMBL/GenBank/DDBJ whole genome shotgun (WGS) entry which is preliminary data.</text>
</comment>
<name>A0ABQ3RBN0_STRRR</name>
<keyword evidence="2" id="KW-1185">Reference proteome</keyword>
<dbReference type="EMBL" id="BNEA01000015">
    <property type="protein sequence ID" value="GHI53258.1"/>
    <property type="molecule type" value="Genomic_DNA"/>
</dbReference>
<reference evidence="2" key="1">
    <citation type="submission" date="2023-07" db="EMBL/GenBank/DDBJ databases">
        <title>Whole genome shotgun sequence of Streptomyces achromogenes subsp. rubradiris NBRC 14000.</title>
        <authorList>
            <person name="Komaki H."/>
            <person name="Tamura T."/>
        </authorList>
    </citation>
    <scope>NUCLEOTIDE SEQUENCE [LARGE SCALE GENOMIC DNA]</scope>
    <source>
        <strain evidence="2">NBRC 14000</strain>
    </source>
</reference>
<protein>
    <submittedName>
        <fullName evidence="1">Uncharacterized protein</fullName>
    </submittedName>
</protein>
<gene>
    <name evidence="1" type="ORF">Srubr_31040</name>
</gene>
<evidence type="ECO:0000313" key="2">
    <source>
        <dbReference type="Proteomes" id="UP000646738"/>
    </source>
</evidence>
<dbReference type="RefSeq" id="WP_189999155.1">
    <property type="nucleotide sequence ID" value="NZ_BNCB01000025.1"/>
</dbReference>
<dbReference type="Proteomes" id="UP000646738">
    <property type="component" value="Unassembled WGS sequence"/>
</dbReference>
<accession>A0ABQ3RBN0</accession>
<proteinExistence type="predicted"/>
<evidence type="ECO:0000313" key="1">
    <source>
        <dbReference type="EMBL" id="GHI53258.1"/>
    </source>
</evidence>